<dbReference type="SUPFAM" id="SSF53383">
    <property type="entry name" value="PLP-dependent transferases"/>
    <property type="match status" value="1"/>
</dbReference>
<dbReference type="PANTHER" id="PTHR42832:SF1">
    <property type="entry name" value="GLUTAMATE-PYRUVATE AMINOTRANSFERASE ALAC"/>
    <property type="match status" value="1"/>
</dbReference>
<dbReference type="CDD" id="cd00609">
    <property type="entry name" value="AAT_like"/>
    <property type="match status" value="1"/>
</dbReference>
<dbReference type="Gene3D" id="3.40.640.10">
    <property type="entry name" value="Type I PLP-dependent aspartate aminotransferase-like (Major domain)"/>
    <property type="match status" value="1"/>
</dbReference>
<dbReference type="AlphaFoldDB" id="A0A5B8FTK0"/>
<dbReference type="Pfam" id="PF00155">
    <property type="entry name" value="Aminotran_1_2"/>
    <property type="match status" value="1"/>
</dbReference>
<dbReference type="RefSeq" id="WP_138572252.1">
    <property type="nucleotide sequence ID" value="NZ_CP040818.1"/>
</dbReference>
<dbReference type="Proteomes" id="UP000305888">
    <property type="component" value="Chromosome"/>
</dbReference>
<dbReference type="PANTHER" id="PTHR42832">
    <property type="entry name" value="AMINO ACID AMINOTRANSFERASE"/>
    <property type="match status" value="1"/>
</dbReference>
<dbReference type="NCBIfam" id="NF006604">
    <property type="entry name" value="PRK09148.1"/>
    <property type="match status" value="1"/>
</dbReference>
<keyword evidence="2 4" id="KW-0032">Aminotransferase</keyword>
<protein>
    <recommendedName>
        <fullName evidence="4">Aminotransferase</fullName>
        <ecNumber evidence="4">2.6.1.-</ecNumber>
    </recommendedName>
</protein>
<dbReference type="InterPro" id="IPR004838">
    <property type="entry name" value="NHTrfase_class1_PyrdxlP-BS"/>
</dbReference>
<dbReference type="InterPro" id="IPR015424">
    <property type="entry name" value="PyrdxlP-dep_Trfase"/>
</dbReference>
<accession>A0A5B8FTK0</accession>
<organism evidence="6 7">
    <name type="scientific">Paroceanicella profunda</name>
    <dbReference type="NCBI Taxonomy" id="2579971"/>
    <lineage>
        <taxon>Bacteria</taxon>
        <taxon>Pseudomonadati</taxon>
        <taxon>Pseudomonadota</taxon>
        <taxon>Alphaproteobacteria</taxon>
        <taxon>Rhodobacterales</taxon>
        <taxon>Paracoccaceae</taxon>
        <taxon>Paroceanicella</taxon>
    </lineage>
</organism>
<comment type="cofactor">
    <cofactor evidence="1 4">
        <name>pyridoxal 5'-phosphate</name>
        <dbReference type="ChEBI" id="CHEBI:597326"/>
    </cofactor>
</comment>
<dbReference type="Gene3D" id="3.90.1150.10">
    <property type="entry name" value="Aspartate Aminotransferase, domain 1"/>
    <property type="match status" value="1"/>
</dbReference>
<dbReference type="InterPro" id="IPR015422">
    <property type="entry name" value="PyrdxlP-dep_Trfase_small"/>
</dbReference>
<reference evidence="6 7" key="1">
    <citation type="submission" date="2019-06" db="EMBL/GenBank/DDBJ databases">
        <title>Genome sequence of Rhodobacteraceae bacterium D4M1.</title>
        <authorList>
            <person name="Cao J."/>
        </authorList>
    </citation>
    <scope>NUCLEOTIDE SEQUENCE [LARGE SCALE GENOMIC DNA]</scope>
    <source>
        <strain evidence="6 7">D4M1</strain>
    </source>
</reference>
<gene>
    <name evidence="6" type="ORF">FDP22_07795</name>
</gene>
<evidence type="ECO:0000256" key="2">
    <source>
        <dbReference type="ARBA" id="ARBA00022576"/>
    </source>
</evidence>
<dbReference type="GO" id="GO:0030170">
    <property type="term" value="F:pyridoxal phosphate binding"/>
    <property type="evidence" value="ECO:0007669"/>
    <property type="project" value="InterPro"/>
</dbReference>
<evidence type="ECO:0000313" key="7">
    <source>
        <dbReference type="Proteomes" id="UP000305888"/>
    </source>
</evidence>
<dbReference type="EC" id="2.6.1.-" evidence="4"/>
<feature type="domain" description="Aminotransferase class I/classII large" evidence="5">
    <location>
        <begin position="32"/>
        <end position="386"/>
    </location>
</feature>
<evidence type="ECO:0000256" key="3">
    <source>
        <dbReference type="ARBA" id="ARBA00022679"/>
    </source>
</evidence>
<dbReference type="EMBL" id="CP040818">
    <property type="protein sequence ID" value="QDL91695.1"/>
    <property type="molecule type" value="Genomic_DNA"/>
</dbReference>
<keyword evidence="3 4" id="KW-0808">Transferase</keyword>
<evidence type="ECO:0000259" key="5">
    <source>
        <dbReference type="Pfam" id="PF00155"/>
    </source>
</evidence>
<evidence type="ECO:0000256" key="1">
    <source>
        <dbReference type="ARBA" id="ARBA00001933"/>
    </source>
</evidence>
<dbReference type="InterPro" id="IPR050881">
    <property type="entry name" value="LL-DAP_aminotransferase"/>
</dbReference>
<dbReference type="KEGG" id="ppru:FDP22_07795"/>
<name>A0A5B8FTK0_9RHOB</name>
<dbReference type="PROSITE" id="PS00105">
    <property type="entry name" value="AA_TRANSFER_CLASS_1"/>
    <property type="match status" value="1"/>
</dbReference>
<evidence type="ECO:0000313" key="6">
    <source>
        <dbReference type="EMBL" id="QDL91695.1"/>
    </source>
</evidence>
<proteinExistence type="inferred from homology"/>
<evidence type="ECO:0000256" key="4">
    <source>
        <dbReference type="RuleBase" id="RU000481"/>
    </source>
</evidence>
<keyword evidence="7" id="KW-1185">Reference proteome</keyword>
<dbReference type="OrthoDB" id="9763453at2"/>
<sequence length="411" mass="45152">MSEEFYRIKRLPPYVFAEVNRLKAEFRASGADIIDFGMGNPDMDTPPHIVEKLVETVRRPRTHRYSSSKGIPGLRRAQAGYYARRFGVELDPETEVIATLGSKEGLANLAMAITAPGDVMLVPNPSYPIHPYGFMIAGGTLRHVSALHDGRFDPEAYMRSLAQAVKHSVPAPVAVVVSFPSNPTAQVCDLDFYAELIAFAKKHHLWVLSDLAYAEIYFDGVPPPSILQVPGARDVAVEFTSLSKTFSMPGWRMGFAVGNRRLIDALTRIKSYLDYGAFTPVQVAAAAALNGPEDCIAEIRDTYRARRDVMVRAMEQAGWAIPSPAATMFCWAPVPEPFAALGSMEFSKILLREASVAVAPGVGFGEYGEGYVRLGLVENEHRIRQAARGVKKVMQNAGEILARYSQLESGR</sequence>
<dbReference type="InterPro" id="IPR015421">
    <property type="entry name" value="PyrdxlP-dep_Trfase_major"/>
</dbReference>
<dbReference type="InterPro" id="IPR004839">
    <property type="entry name" value="Aminotransferase_I/II_large"/>
</dbReference>
<comment type="similarity">
    <text evidence="4">Belongs to the class-I pyridoxal-phosphate-dependent aminotransferase family.</text>
</comment>
<dbReference type="GO" id="GO:0008483">
    <property type="term" value="F:transaminase activity"/>
    <property type="evidence" value="ECO:0007669"/>
    <property type="project" value="UniProtKB-KW"/>
</dbReference>